<organism evidence="3 4">
    <name type="scientific">Heyndrickxia sporothermodurans</name>
    <dbReference type="NCBI Taxonomy" id="46224"/>
    <lineage>
        <taxon>Bacteria</taxon>
        <taxon>Bacillati</taxon>
        <taxon>Bacillota</taxon>
        <taxon>Bacilli</taxon>
        <taxon>Bacillales</taxon>
        <taxon>Bacillaceae</taxon>
        <taxon>Heyndrickxia</taxon>
    </lineage>
</organism>
<dbReference type="Pfam" id="PF01832">
    <property type="entry name" value="Glucosaminidase"/>
    <property type="match status" value="1"/>
</dbReference>
<dbReference type="PANTHER" id="PTHR34408:SF1">
    <property type="entry name" value="GLYCOSYL HYDROLASE FAMILY 19 DOMAIN-CONTAINING PROTEIN HI_1415"/>
    <property type="match status" value="1"/>
</dbReference>
<reference evidence="3 4" key="1">
    <citation type="submission" date="2016-01" db="EMBL/GenBank/DDBJ databases">
        <title>Genome Sequences of Twelve Sporeforming Bacillus Species Isolated from Foods.</title>
        <authorList>
            <person name="Berendsen E.M."/>
            <person name="Wells-Bennik M.H."/>
            <person name="Krawcyk A.O."/>
            <person name="De Jong A."/>
            <person name="Holsappel S."/>
            <person name="Eijlander R.T."/>
            <person name="Kuipers O.P."/>
        </authorList>
    </citation>
    <scope>NUCLEOTIDE SEQUENCE [LARGE SCALE GENOMIC DNA]</scope>
    <source>
        <strain evidence="3 4">B4102</strain>
    </source>
</reference>
<feature type="domain" description="SH3b" evidence="2">
    <location>
        <begin position="739"/>
        <end position="811"/>
    </location>
</feature>
<dbReference type="STRING" id="46224.B4102_3033"/>
<dbReference type="PANTHER" id="PTHR34408">
    <property type="entry name" value="FAMILY PROTEIN, PUTATIVE-RELATED"/>
    <property type="match status" value="1"/>
</dbReference>
<dbReference type="RefSeq" id="WP_066231374.1">
    <property type="nucleotide sequence ID" value="NZ_LQYN01000051.1"/>
</dbReference>
<dbReference type="Proteomes" id="UP000075666">
    <property type="component" value="Unassembled WGS sequence"/>
</dbReference>
<evidence type="ECO:0000313" key="3">
    <source>
        <dbReference type="EMBL" id="KYD06648.1"/>
    </source>
</evidence>
<name>A0A150L2U5_9BACI</name>
<dbReference type="InterPro" id="IPR052354">
    <property type="entry name" value="Cell_Wall_Dynamics_Protein"/>
</dbReference>
<evidence type="ECO:0000313" key="4">
    <source>
        <dbReference type="Proteomes" id="UP000075666"/>
    </source>
</evidence>
<accession>A0A150L2U5</accession>
<comment type="caution">
    <text evidence="3">The sequence shown here is derived from an EMBL/GenBank/DDBJ whole genome shotgun (WGS) entry which is preliminary data.</text>
</comment>
<keyword evidence="4" id="KW-1185">Reference proteome</keyword>
<dbReference type="Gene3D" id="1.10.530.10">
    <property type="match status" value="1"/>
</dbReference>
<dbReference type="AlphaFoldDB" id="A0A150L2U5"/>
<keyword evidence="1" id="KW-0732">Signal</keyword>
<protein>
    <recommendedName>
        <fullName evidence="2">SH3b domain-containing protein</fullName>
    </recommendedName>
</protein>
<dbReference type="InterPro" id="IPR003646">
    <property type="entry name" value="SH3-like_bac-type"/>
</dbReference>
<dbReference type="Gene3D" id="2.30.30.40">
    <property type="entry name" value="SH3 Domains"/>
    <property type="match status" value="5"/>
</dbReference>
<dbReference type="OrthoDB" id="9816557at2"/>
<gene>
    <name evidence="3" type="ORF">B4102_3033</name>
</gene>
<dbReference type="SMART" id="SM00047">
    <property type="entry name" value="LYZ2"/>
    <property type="match status" value="1"/>
</dbReference>
<dbReference type="EMBL" id="LQYN01000051">
    <property type="protein sequence ID" value="KYD06648.1"/>
    <property type="molecule type" value="Genomic_DNA"/>
</dbReference>
<dbReference type="SMART" id="SM00287">
    <property type="entry name" value="SH3b"/>
    <property type="match status" value="7"/>
</dbReference>
<feature type="chain" id="PRO_5038989625" description="SH3b domain-containing protein" evidence="1">
    <location>
        <begin position="23"/>
        <end position="812"/>
    </location>
</feature>
<feature type="signal peptide" evidence="1">
    <location>
        <begin position="1"/>
        <end position="22"/>
    </location>
</feature>
<dbReference type="PATRIC" id="fig|46224.3.peg.3002"/>
<evidence type="ECO:0000256" key="1">
    <source>
        <dbReference type="SAM" id="SignalP"/>
    </source>
</evidence>
<dbReference type="PROSITE" id="PS51781">
    <property type="entry name" value="SH3B"/>
    <property type="match status" value="3"/>
</dbReference>
<feature type="domain" description="SH3b" evidence="2">
    <location>
        <begin position="402"/>
        <end position="465"/>
    </location>
</feature>
<evidence type="ECO:0000259" key="2">
    <source>
        <dbReference type="PROSITE" id="PS51781"/>
    </source>
</evidence>
<dbReference type="Pfam" id="PF08239">
    <property type="entry name" value="SH3_3"/>
    <property type="match status" value="3"/>
</dbReference>
<sequence>MKKMGKAIILSTSILLATPVLPLTPFTAIKAEASSTIKMKKTSFQTKDRLNLRSGASTKNKVILTIPKGKIIQATEKKGSWYKVTYTYKSKNKNITKTGWVSSGYLKEYYQYKKISKTYYFTKKTSKFYTKPDTKKKAAFTVTAHNGFPSTQKVVNSIGETWYRISYKGKTLYVKSNDVSKQSFTSFSQTKYIANKTTYLYQSYGNVQKKLVTIPKGTIVQAKKRIGDWYSISYKGKTGYFYIGDFSKYDKITYQTSNTGVTYYITKQTSKLYSKPDTKSKLVYSVSANNGFSSTQKVVNSLKETMYRVTYKGKTLYVNGNDVSKATTTSINKTDYKANKDTYLYQSFGLNQKKLITIPKGTVISSSLKSGDWYRTSYKGSTGYVFIKDFSINNNITVKKIDETTYVTNDALNLRKSYDVTSSIVTTIPKSKIVIANYKASNGWYKVKYGKSTGYVSGKYLTQVRTGDPLTSHTGYQFIDLRTKSSVTATQINNYIAKYVKLTGKKSILSGKGQAFIDAGNKYGVNALYLAAHAIHESAYGTSLLSVGKNNLFGFGAYDATPFIAAFKFKSVNDCINYIAQEMKATYLNKNNWKYNGAYLGYSTKDMNNKRIDENSGGMNFWYASDPYWGQTIAKHMQNILPYKSSYSKAPINTKVYSQPSIPAGSDVFPAGIQAIMKKDLVFHSKKGATDKAKTLKKGTKFTLLEKTNDFWVKVKVGKTTYWTNSIKFDDYKKYLAVQNLGRVTVEDLNVRSSASTSSSKIQTLKQNSFVQIVLTKDGKPTMDKNKTWYQIKLSNGKTGWVSAYYIKQELK</sequence>
<feature type="domain" description="SH3b" evidence="2">
    <location>
        <begin position="40"/>
        <end position="110"/>
    </location>
</feature>
<dbReference type="GO" id="GO:0004040">
    <property type="term" value="F:amidase activity"/>
    <property type="evidence" value="ECO:0007669"/>
    <property type="project" value="InterPro"/>
</dbReference>
<dbReference type="InterPro" id="IPR002901">
    <property type="entry name" value="MGlyc_endo_b_GlcNAc-like_dom"/>
</dbReference>
<proteinExistence type="predicted"/>